<feature type="domain" description="CHAT" evidence="1">
    <location>
        <begin position="495"/>
        <end position="782"/>
    </location>
</feature>
<evidence type="ECO:0000313" key="3">
    <source>
        <dbReference type="Proteomes" id="UP001205185"/>
    </source>
</evidence>
<organism evidence="2 3">
    <name type="scientific">Actinokineospora diospyrosa</name>
    <dbReference type="NCBI Taxonomy" id="103728"/>
    <lineage>
        <taxon>Bacteria</taxon>
        <taxon>Bacillati</taxon>
        <taxon>Actinomycetota</taxon>
        <taxon>Actinomycetes</taxon>
        <taxon>Pseudonocardiales</taxon>
        <taxon>Pseudonocardiaceae</taxon>
        <taxon>Actinokineospora</taxon>
    </lineage>
</organism>
<dbReference type="RefSeq" id="WP_253886230.1">
    <property type="nucleotide sequence ID" value="NZ_BAAAVB010000004.1"/>
</dbReference>
<reference evidence="2 3" key="1">
    <citation type="submission" date="2022-06" db="EMBL/GenBank/DDBJ databases">
        <title>Genomic Encyclopedia of Archaeal and Bacterial Type Strains, Phase II (KMG-II): from individual species to whole genera.</title>
        <authorList>
            <person name="Goeker M."/>
        </authorList>
    </citation>
    <scope>NUCLEOTIDE SEQUENCE [LARGE SCALE GENOMIC DNA]</scope>
    <source>
        <strain evidence="2 3">DSM 44255</strain>
    </source>
</reference>
<proteinExistence type="predicted"/>
<gene>
    <name evidence="2" type="ORF">LV75_001710</name>
</gene>
<accession>A0ABT1I9B8</accession>
<name>A0ABT1I9B8_9PSEU</name>
<comment type="caution">
    <text evidence="2">The sequence shown here is derived from an EMBL/GenBank/DDBJ whole genome shotgun (WGS) entry which is preliminary data.</text>
</comment>
<dbReference type="Pfam" id="PF12770">
    <property type="entry name" value="CHAT"/>
    <property type="match status" value="1"/>
</dbReference>
<dbReference type="EMBL" id="JAMTCO010000004">
    <property type="protein sequence ID" value="MCP2269222.1"/>
    <property type="molecule type" value="Genomic_DNA"/>
</dbReference>
<sequence>MSVYATSLILAGRLARSRRLPQEGDALPGWVRRLAGRLDTLSDNESLAESVSLEASELEGYLTGLRLLADRDTGNAGFSFARSALMRIMREHRLARVPLPRDRPLAKVYELLGRQYLRFGDWKMAADCYGHASLYWQRPRQVRRTFSMLVLCYLLDGNRGEAAEMLALIEGDGSGPPKHFLRVSRKLVDSTSDLRDEVARFPLTRPMGTVAHGYLAALTASRLAGDGHLAEALELLDDVAVHLSSKKATDAVVAELDQRKANVLLALGRYAQSREVALSAWRTLDAARYEPCSFDQREALWRRIAPARYAALRASVALGEGEVVAELIEKCRLQSLIAAEVEVELKGKEKHEKSTAQGGVQATTQGATTKEELHAGKSIFAAINDAYNGTLLLQPAATTFDTTALPEGAFWSTQIENGMLFWFLAVDGRHLAHGMEDLRDYPRLQPVLRALAGYSGAADPRLWQLPPYTPQAGDYYEPVRHMADWNSPEELIMSSTLGEVLPEPLVSLLLAADRRGPLELTLSPARELAAVLWPIIVVPGTGDRLVERAVLRMWTSSVIENVRAGRPRPPAGHPSPFLLACENPDGTLRERPAPNIVHRASTVLAGEAATKDALLAALHNIGPGTPGVFFYTGHALHDSDPAYSALPLAGKDVIQSGELFGKFDDGTPFLPMPSRVILSCCSSSGNSLLGGETLGLAAGMLQSGAHQVIATGVDVFDSSFTQAFDDLLVEGMTQPDVDAGVLLRATHLRMLKEWKTYSLRGGSSFTEDFTDPHPVIWAAYQAY</sequence>
<protein>
    <submittedName>
        <fullName evidence="2">CHAT domain-containing protein</fullName>
    </submittedName>
</protein>
<dbReference type="Proteomes" id="UP001205185">
    <property type="component" value="Unassembled WGS sequence"/>
</dbReference>
<evidence type="ECO:0000313" key="2">
    <source>
        <dbReference type="EMBL" id="MCP2269222.1"/>
    </source>
</evidence>
<evidence type="ECO:0000259" key="1">
    <source>
        <dbReference type="Pfam" id="PF12770"/>
    </source>
</evidence>
<keyword evidence="3" id="KW-1185">Reference proteome</keyword>
<dbReference type="InterPro" id="IPR024983">
    <property type="entry name" value="CHAT_dom"/>
</dbReference>